<dbReference type="Pfam" id="PF13614">
    <property type="entry name" value="AAA_31"/>
    <property type="match status" value="1"/>
</dbReference>
<sequence length="626" mass="65414">MSTSKFLTILRQRWPIVVLCVILGAGLSAADIARSTKVYSAGVEIFVATSGAGDVNQLNSANTFIQARVQSYVNVSTSPAVTGPVRKKLNLALTDSELASKISASAPLNKVLIDIHVHDASPARAALIANAVGEQFIGAVQDIESVTSSTSSKVTTQSPVKLTVIHPAQTPQAPIAPRKKVILGLGLLAGLLVGVGYVVARERLDTRLRSTTDVEDLSGLPVLGVVPIDRAANSQPIAFRADGYSRRGEAFRQLRTNLQFVGVDSPPRIISVTSASSADGKTSVAINLAASLSEAGKTVCLIETDLRRPTIGKILGLPSTAGLTSVLVGNADLDDVLQDLGSGFFVVTSGALPPNPSELLASNHFASLINEVAERFDYVICDSAPLLPVADGSEVASSMQATLLVVRAGKTNQAFLTESVERLSRVGAVIAGIVFNMVQPPRGAQKYEYYRNPEAARVEAGAHEPKSGRREAAEDRPRSGKGGPGSAGVVDVASAQAATTARGDVASPASAAEPRQRAVDVPDSESAAVHDRRADDERRAAERRAAGRPTPDRRGSGRRNERSQSDTDIAVGTAADADATAVQAVVPGVRASDQTDVHERIADVPPTAGPADEITQRNRSAAQTGR</sequence>
<dbReference type="InterPro" id="IPR025669">
    <property type="entry name" value="AAA_dom"/>
</dbReference>
<dbReference type="PANTHER" id="PTHR32309">
    <property type="entry name" value="TYROSINE-PROTEIN KINASE"/>
    <property type="match status" value="1"/>
</dbReference>
<evidence type="ECO:0000256" key="4">
    <source>
        <dbReference type="ARBA" id="ARBA00022741"/>
    </source>
</evidence>
<evidence type="ECO:0000256" key="7">
    <source>
        <dbReference type="ARBA" id="ARBA00023137"/>
    </source>
</evidence>
<dbReference type="SUPFAM" id="SSF52540">
    <property type="entry name" value="P-loop containing nucleoside triphosphate hydrolases"/>
    <property type="match status" value="1"/>
</dbReference>
<keyword evidence="10" id="KW-0812">Transmembrane</keyword>
<dbReference type="NCBIfam" id="TIGR01007">
    <property type="entry name" value="eps_fam"/>
    <property type="match status" value="1"/>
</dbReference>
<feature type="compositionally biased region" description="Basic and acidic residues" evidence="9">
    <location>
        <begin position="528"/>
        <end position="565"/>
    </location>
</feature>
<evidence type="ECO:0000256" key="10">
    <source>
        <dbReference type="SAM" id="Phobius"/>
    </source>
</evidence>
<dbReference type="Proteomes" id="UP001056336">
    <property type="component" value="Chromosome"/>
</dbReference>
<comment type="similarity">
    <text evidence="1">Belongs to the CpsD/CapB family.</text>
</comment>
<comment type="catalytic activity">
    <reaction evidence="8">
        <text>L-tyrosyl-[protein] + ATP = O-phospho-L-tyrosyl-[protein] + ADP + H(+)</text>
        <dbReference type="Rhea" id="RHEA:10596"/>
        <dbReference type="Rhea" id="RHEA-COMP:10136"/>
        <dbReference type="Rhea" id="RHEA-COMP:20101"/>
        <dbReference type="ChEBI" id="CHEBI:15378"/>
        <dbReference type="ChEBI" id="CHEBI:30616"/>
        <dbReference type="ChEBI" id="CHEBI:46858"/>
        <dbReference type="ChEBI" id="CHEBI:61978"/>
        <dbReference type="ChEBI" id="CHEBI:456216"/>
        <dbReference type="EC" id="2.7.10.2"/>
    </reaction>
</comment>
<evidence type="ECO:0000256" key="3">
    <source>
        <dbReference type="ARBA" id="ARBA00022679"/>
    </source>
</evidence>
<keyword evidence="5" id="KW-0418">Kinase</keyword>
<evidence type="ECO:0000259" key="11">
    <source>
        <dbReference type="Pfam" id="PF13614"/>
    </source>
</evidence>
<accession>A0ABY4R0E1</accession>
<feature type="region of interest" description="Disordered" evidence="9">
    <location>
        <begin position="457"/>
        <end position="578"/>
    </location>
</feature>
<keyword evidence="7" id="KW-0829">Tyrosine-protein kinase</keyword>
<dbReference type="EMBL" id="CP097332">
    <property type="protein sequence ID" value="UQX89366.1"/>
    <property type="molecule type" value="Genomic_DNA"/>
</dbReference>
<dbReference type="RefSeq" id="WP_249773262.1">
    <property type="nucleotide sequence ID" value="NZ_CP097332.1"/>
</dbReference>
<feature type="compositionally biased region" description="Low complexity" evidence="9">
    <location>
        <begin position="566"/>
        <end position="578"/>
    </location>
</feature>
<evidence type="ECO:0000256" key="6">
    <source>
        <dbReference type="ARBA" id="ARBA00022840"/>
    </source>
</evidence>
<evidence type="ECO:0000256" key="2">
    <source>
        <dbReference type="ARBA" id="ARBA00011903"/>
    </source>
</evidence>
<evidence type="ECO:0000313" key="13">
    <source>
        <dbReference type="EMBL" id="UQX89366.1"/>
    </source>
</evidence>
<feature type="compositionally biased region" description="Basic and acidic residues" evidence="9">
    <location>
        <begin position="457"/>
        <end position="478"/>
    </location>
</feature>
<proteinExistence type="inferred from homology"/>
<protein>
    <recommendedName>
        <fullName evidence="2">non-specific protein-tyrosine kinase</fullName>
        <ecNumber evidence="2">2.7.10.2</ecNumber>
    </recommendedName>
</protein>
<reference evidence="13" key="1">
    <citation type="journal article" date="2018" name="Int. J. Syst. Evol. Microbiol.">
        <title>Jatrophihabitans telluris sp. nov., isolated from sediment soil of lava forest wetlands and the emended description of the genus Jatrophihabitans.</title>
        <authorList>
            <person name="Lee K.C."/>
            <person name="Suh M.K."/>
            <person name="Eom M.K."/>
            <person name="Kim K.K."/>
            <person name="Kim J.S."/>
            <person name="Kim D.S."/>
            <person name="Ko S.H."/>
            <person name="Shin Y.K."/>
            <person name="Lee J.S."/>
        </authorList>
    </citation>
    <scope>NUCLEOTIDE SEQUENCE</scope>
    <source>
        <strain evidence="13">N237</strain>
    </source>
</reference>
<keyword evidence="10" id="KW-0472">Membrane</keyword>
<evidence type="ECO:0000256" key="9">
    <source>
        <dbReference type="SAM" id="MobiDB-lite"/>
    </source>
</evidence>
<keyword evidence="3 13" id="KW-0808">Transferase</keyword>
<keyword evidence="4" id="KW-0547">Nucleotide-binding</keyword>
<dbReference type="EC" id="2.7.10.2" evidence="2"/>
<organism evidence="13 14">
    <name type="scientific">Jatrophihabitans telluris</name>
    <dbReference type="NCBI Taxonomy" id="2038343"/>
    <lineage>
        <taxon>Bacteria</taxon>
        <taxon>Bacillati</taxon>
        <taxon>Actinomycetota</taxon>
        <taxon>Actinomycetes</taxon>
        <taxon>Jatrophihabitantales</taxon>
        <taxon>Jatrophihabitantaceae</taxon>
        <taxon>Jatrophihabitans</taxon>
    </lineage>
</organism>
<feature type="transmembrane region" description="Helical" evidence="10">
    <location>
        <begin position="181"/>
        <end position="200"/>
    </location>
</feature>
<dbReference type="PANTHER" id="PTHR32309:SF13">
    <property type="entry name" value="FERRIC ENTEROBACTIN TRANSPORT PROTEIN FEPE"/>
    <property type="match status" value="1"/>
</dbReference>
<dbReference type="GO" id="GO:0004715">
    <property type="term" value="F:non-membrane spanning protein tyrosine kinase activity"/>
    <property type="evidence" value="ECO:0007669"/>
    <property type="project" value="UniProtKB-EC"/>
</dbReference>
<evidence type="ECO:0000313" key="14">
    <source>
        <dbReference type="Proteomes" id="UP001056336"/>
    </source>
</evidence>
<keyword evidence="14" id="KW-1185">Reference proteome</keyword>
<name>A0ABY4R0E1_9ACTN</name>
<evidence type="ECO:0000256" key="8">
    <source>
        <dbReference type="ARBA" id="ARBA00051245"/>
    </source>
</evidence>
<evidence type="ECO:0000259" key="12">
    <source>
        <dbReference type="Pfam" id="PF13807"/>
    </source>
</evidence>
<dbReference type="CDD" id="cd05387">
    <property type="entry name" value="BY-kinase"/>
    <property type="match status" value="1"/>
</dbReference>
<dbReference type="Gene3D" id="3.40.50.300">
    <property type="entry name" value="P-loop containing nucleotide triphosphate hydrolases"/>
    <property type="match status" value="1"/>
</dbReference>
<dbReference type="InterPro" id="IPR005702">
    <property type="entry name" value="Wzc-like_C"/>
</dbReference>
<feature type="compositionally biased region" description="Polar residues" evidence="9">
    <location>
        <begin position="617"/>
        <end position="626"/>
    </location>
</feature>
<dbReference type="InterPro" id="IPR032807">
    <property type="entry name" value="GNVR"/>
</dbReference>
<evidence type="ECO:0000256" key="1">
    <source>
        <dbReference type="ARBA" id="ARBA00007316"/>
    </source>
</evidence>
<keyword evidence="6" id="KW-0067">ATP-binding</keyword>
<dbReference type="InterPro" id="IPR027417">
    <property type="entry name" value="P-loop_NTPase"/>
</dbReference>
<feature type="domain" description="AAA" evidence="11">
    <location>
        <begin position="268"/>
        <end position="389"/>
    </location>
</feature>
<evidence type="ECO:0000256" key="5">
    <source>
        <dbReference type="ARBA" id="ARBA00022777"/>
    </source>
</evidence>
<dbReference type="InterPro" id="IPR050445">
    <property type="entry name" value="Bact_polysacc_biosynth/exp"/>
</dbReference>
<gene>
    <name evidence="13" type="ORF">M6D93_05015</name>
</gene>
<keyword evidence="10" id="KW-1133">Transmembrane helix</keyword>
<reference evidence="13" key="2">
    <citation type="submission" date="2022-05" db="EMBL/GenBank/DDBJ databases">
        <authorList>
            <person name="Kim J.-S."/>
            <person name="Lee K."/>
            <person name="Suh M."/>
            <person name="Eom M."/>
            <person name="Kim J.-S."/>
            <person name="Kim D.-S."/>
            <person name="Ko S.-H."/>
            <person name="Shin Y."/>
            <person name="Lee J.-S."/>
        </authorList>
    </citation>
    <scope>NUCLEOTIDE SEQUENCE</scope>
    <source>
        <strain evidence="13">N237</strain>
    </source>
</reference>
<feature type="region of interest" description="Disordered" evidence="9">
    <location>
        <begin position="603"/>
        <end position="626"/>
    </location>
</feature>
<dbReference type="Pfam" id="PF13807">
    <property type="entry name" value="GNVR"/>
    <property type="match status" value="1"/>
</dbReference>
<feature type="domain" description="Tyrosine-protein kinase G-rich" evidence="12">
    <location>
        <begin position="162"/>
        <end position="202"/>
    </location>
</feature>